<dbReference type="EMBL" id="MT143458">
    <property type="protein sequence ID" value="QJA97052.1"/>
    <property type="molecule type" value="Genomic_DNA"/>
</dbReference>
<accession>A0A6M3LU75</accession>
<dbReference type="EMBL" id="MT145117">
    <property type="protein sequence ID" value="QJI03762.1"/>
    <property type="molecule type" value="Genomic_DNA"/>
</dbReference>
<gene>
    <name evidence="1" type="ORF">MM415B06759_0004</name>
    <name evidence="2" type="ORF">TM448B04975_0002</name>
</gene>
<name>A0A6M3LU75_9ZZZZ</name>
<proteinExistence type="predicted"/>
<evidence type="ECO:0000313" key="1">
    <source>
        <dbReference type="EMBL" id="QJA97052.1"/>
    </source>
</evidence>
<reference evidence="1" key="1">
    <citation type="submission" date="2020-03" db="EMBL/GenBank/DDBJ databases">
        <title>The deep terrestrial virosphere.</title>
        <authorList>
            <person name="Holmfeldt K."/>
            <person name="Nilsson E."/>
            <person name="Simone D."/>
            <person name="Lopez-Fernandez M."/>
            <person name="Wu X."/>
            <person name="de Brujin I."/>
            <person name="Lundin D."/>
            <person name="Andersson A."/>
            <person name="Bertilsson S."/>
            <person name="Dopson M."/>
        </authorList>
    </citation>
    <scope>NUCLEOTIDE SEQUENCE</scope>
    <source>
        <strain evidence="1">MM415B06759</strain>
        <strain evidence="2">TM448B04975</strain>
    </source>
</reference>
<dbReference type="AlphaFoldDB" id="A0A6M3LU75"/>
<sequence>MEYTKGEWKAKRNALGSWTVATEDTYICRANRHFNAHFIAKSPRIYELLSKISTQGYRLYQADIKAVKDILNDTP</sequence>
<protein>
    <submittedName>
        <fullName evidence="1">Uncharacterized protein</fullName>
    </submittedName>
</protein>
<organism evidence="1">
    <name type="scientific">viral metagenome</name>
    <dbReference type="NCBI Taxonomy" id="1070528"/>
    <lineage>
        <taxon>unclassified sequences</taxon>
        <taxon>metagenomes</taxon>
        <taxon>organismal metagenomes</taxon>
    </lineage>
</organism>
<evidence type="ECO:0000313" key="2">
    <source>
        <dbReference type="EMBL" id="QJI03762.1"/>
    </source>
</evidence>